<dbReference type="NCBIfam" id="NF005559">
    <property type="entry name" value="PRK07231.1"/>
    <property type="match status" value="1"/>
</dbReference>
<dbReference type="InterPro" id="IPR036291">
    <property type="entry name" value="NAD(P)-bd_dom_sf"/>
</dbReference>
<dbReference type="EMBL" id="PZJH01000006">
    <property type="protein sequence ID" value="RAK44042.1"/>
    <property type="molecule type" value="Genomic_DNA"/>
</dbReference>
<keyword evidence="10" id="KW-1185">Reference proteome</keyword>
<protein>
    <recommendedName>
        <fullName evidence="4">Diacetyl reductase [(S)-acetoin forming]</fullName>
        <ecNumber evidence="3">1.1.1.304</ecNumber>
    </recommendedName>
    <alternativeName>
        <fullName evidence="6">Acetoin(diacetyl) reductase</fullName>
    </alternativeName>
    <alternativeName>
        <fullName evidence="7">Meso-2,3-butanediol dehydrogenase</fullName>
    </alternativeName>
</protein>
<dbReference type="PANTHER" id="PTHR43639:SF1">
    <property type="entry name" value="SHORT-CHAIN DEHYDROGENASE_REDUCTASE FAMILY PROTEIN"/>
    <property type="match status" value="1"/>
</dbReference>
<gene>
    <name evidence="9" type="ORF">BHU61_10875</name>
</gene>
<organism evidence="9 10">
    <name type="scientific">Macrococcus epidermidis</name>
    <dbReference type="NCBI Taxonomy" id="1902580"/>
    <lineage>
        <taxon>Bacteria</taxon>
        <taxon>Bacillati</taxon>
        <taxon>Bacillota</taxon>
        <taxon>Bacilli</taxon>
        <taxon>Bacillales</taxon>
        <taxon>Staphylococcaceae</taxon>
        <taxon>Macrococcus</taxon>
    </lineage>
</organism>
<dbReference type="GO" id="GO:0008206">
    <property type="term" value="P:bile acid metabolic process"/>
    <property type="evidence" value="ECO:0007669"/>
    <property type="project" value="UniProtKB-ARBA"/>
</dbReference>
<comment type="similarity">
    <text evidence="2">Belongs to the short-chain dehydrogenases/reductases (SDR) family.</text>
</comment>
<dbReference type="PANTHER" id="PTHR43639">
    <property type="entry name" value="OXIDOREDUCTASE, SHORT-CHAIN DEHYDROGENASE/REDUCTASE FAMILY (AFU_ORTHOLOGUE AFUA_5G02870)"/>
    <property type="match status" value="1"/>
</dbReference>
<evidence type="ECO:0000313" key="10">
    <source>
        <dbReference type="Proteomes" id="UP000249808"/>
    </source>
</evidence>
<comment type="caution">
    <text evidence="9">The sequence shown here is derived from an EMBL/GenBank/DDBJ whole genome shotgun (WGS) entry which is preliminary data.</text>
</comment>
<dbReference type="Gene3D" id="3.40.50.720">
    <property type="entry name" value="NAD(P)-binding Rossmann-like Domain"/>
    <property type="match status" value="1"/>
</dbReference>
<evidence type="ECO:0000256" key="3">
    <source>
        <dbReference type="ARBA" id="ARBA00012848"/>
    </source>
</evidence>
<dbReference type="PROSITE" id="PS00061">
    <property type="entry name" value="ADH_SHORT"/>
    <property type="match status" value="1"/>
</dbReference>
<evidence type="ECO:0000256" key="6">
    <source>
        <dbReference type="ARBA" id="ARBA00029989"/>
    </source>
</evidence>
<evidence type="ECO:0000256" key="7">
    <source>
        <dbReference type="ARBA" id="ARBA00031758"/>
    </source>
</evidence>
<dbReference type="InterPro" id="IPR020904">
    <property type="entry name" value="Sc_DH/Rdtase_CS"/>
</dbReference>
<dbReference type="GO" id="GO:0052588">
    <property type="term" value="F:diacetyl reductase ((S)-acetoin forming) (NAD+) activity"/>
    <property type="evidence" value="ECO:0007669"/>
    <property type="project" value="UniProtKB-EC"/>
</dbReference>
<dbReference type="InterPro" id="IPR002347">
    <property type="entry name" value="SDR_fam"/>
</dbReference>
<reference evidence="9 10" key="1">
    <citation type="journal article" date="2018" name="Front. Microbiol.">
        <title>Description and Comparative Genomics of Macrococcus caseolyticus subsp. hominis subsp. nov., Macrococcus goetzii sp. nov., Macrococcus epidermidis sp. nov., and Macrococcus bohemicus sp. nov., Novel Macrococci From Human Clinical Material With Virulence Potential and Suspected Uptake of Foreign DNA by Natural Transformation.</title>
        <authorList>
            <person name="Maslanova I."/>
            <person name="Wertheimer Z."/>
            <person name="Sedlacek I."/>
            <person name="Svec P."/>
            <person name="Indrakova A."/>
            <person name="Kovarovic V."/>
            <person name="Schumann P."/>
            <person name="Sproer C."/>
            <person name="Kralova S."/>
            <person name="Sedo O."/>
            <person name="Kristofova L."/>
            <person name="Vrbovska V."/>
            <person name="Fuzik T."/>
            <person name="Petras P."/>
            <person name="Zdrahal Z."/>
            <person name="Ruzickova V."/>
            <person name="Doskar J."/>
            <person name="Pantucek R."/>
        </authorList>
    </citation>
    <scope>NUCLEOTIDE SEQUENCE [LARGE SCALE GENOMIC DNA]</scope>
    <source>
        <strain evidence="9 10">01/688</strain>
    </source>
</reference>
<dbReference type="FunFam" id="3.40.50.720:FF:000084">
    <property type="entry name" value="Short-chain dehydrogenase reductase"/>
    <property type="match status" value="1"/>
</dbReference>
<name>A0A327ZNZ5_9STAP</name>
<dbReference type="Pfam" id="PF13561">
    <property type="entry name" value="adh_short_C2"/>
    <property type="match status" value="1"/>
</dbReference>
<dbReference type="PRINTS" id="PR00080">
    <property type="entry name" value="SDRFAMILY"/>
</dbReference>
<dbReference type="RefSeq" id="WP_111716813.1">
    <property type="nucleotide sequence ID" value="NZ_JBHSSR010000016.1"/>
</dbReference>
<evidence type="ECO:0000313" key="9">
    <source>
        <dbReference type="EMBL" id="RAK44042.1"/>
    </source>
</evidence>
<dbReference type="EC" id="1.1.1.304" evidence="3"/>
<comment type="catalytic activity">
    <reaction evidence="8">
        <text>(S)-acetoin + NAD(+) = diacetyl + NADH + H(+)</text>
        <dbReference type="Rhea" id="RHEA:27286"/>
        <dbReference type="ChEBI" id="CHEBI:15378"/>
        <dbReference type="ChEBI" id="CHEBI:15687"/>
        <dbReference type="ChEBI" id="CHEBI:16583"/>
        <dbReference type="ChEBI" id="CHEBI:57540"/>
        <dbReference type="ChEBI" id="CHEBI:57945"/>
        <dbReference type="EC" id="1.1.1.304"/>
    </reaction>
</comment>
<accession>A0A327ZNZ5</accession>
<dbReference type="Proteomes" id="UP000249808">
    <property type="component" value="Unassembled WGS sequence"/>
</dbReference>
<evidence type="ECO:0000256" key="8">
    <source>
        <dbReference type="ARBA" id="ARBA00047315"/>
    </source>
</evidence>
<proteinExistence type="inferred from homology"/>
<dbReference type="SUPFAM" id="SSF51735">
    <property type="entry name" value="NAD(P)-binding Rossmann-fold domains"/>
    <property type="match status" value="1"/>
</dbReference>
<dbReference type="AlphaFoldDB" id="A0A327ZNZ5"/>
<sequence length="261" mass="28121">MYKDLKDKVVVITGASSGIGKAMAEAFGIEECKVVINYNSSKDKAEDVAAIVKKNGGDAITVQGDVSVEEDVVNIIQTAIDTFGGLDIMINNAGYEKATPSVEMSAEAFNNVMHINLTGAFVGSREACKHFIETGKKGNIINISSVHDVIPWPNYVNYASSKGGMKLMMETMSMEFAPKGIRINNISPGAIVTEHTKEKFSDDKTREETERMIPMGIIGEPHQVANVAIFLASENASYITGETIYVDGGMTKYPSFMGGKG</sequence>
<evidence type="ECO:0000256" key="1">
    <source>
        <dbReference type="ARBA" id="ARBA00003200"/>
    </source>
</evidence>
<dbReference type="PRINTS" id="PR00081">
    <property type="entry name" value="GDHRDH"/>
</dbReference>
<evidence type="ECO:0000256" key="5">
    <source>
        <dbReference type="ARBA" id="ARBA00023002"/>
    </source>
</evidence>
<comment type="function">
    <text evidence="1">Catalyzes the irreversible reduction of 2,3-butanediol to (S)-acetoin in the presence of NADH.</text>
</comment>
<keyword evidence="5 9" id="KW-0560">Oxidoreductase</keyword>
<evidence type="ECO:0000256" key="2">
    <source>
        <dbReference type="ARBA" id="ARBA00006484"/>
    </source>
</evidence>
<evidence type="ECO:0000256" key="4">
    <source>
        <dbReference type="ARBA" id="ARBA00016110"/>
    </source>
</evidence>